<feature type="non-terminal residue" evidence="1">
    <location>
        <position position="84"/>
    </location>
</feature>
<evidence type="ECO:0000313" key="2">
    <source>
        <dbReference type="Proteomes" id="UP001431783"/>
    </source>
</evidence>
<dbReference type="AlphaFoldDB" id="A0AAW1UGT5"/>
<accession>A0AAW1UGT5</accession>
<keyword evidence="2" id="KW-1185">Reference proteome</keyword>
<comment type="caution">
    <text evidence="1">The sequence shown here is derived from an EMBL/GenBank/DDBJ whole genome shotgun (WGS) entry which is preliminary data.</text>
</comment>
<organism evidence="1 2">
    <name type="scientific">Henosepilachna vigintioctopunctata</name>
    <dbReference type="NCBI Taxonomy" id="420089"/>
    <lineage>
        <taxon>Eukaryota</taxon>
        <taxon>Metazoa</taxon>
        <taxon>Ecdysozoa</taxon>
        <taxon>Arthropoda</taxon>
        <taxon>Hexapoda</taxon>
        <taxon>Insecta</taxon>
        <taxon>Pterygota</taxon>
        <taxon>Neoptera</taxon>
        <taxon>Endopterygota</taxon>
        <taxon>Coleoptera</taxon>
        <taxon>Polyphaga</taxon>
        <taxon>Cucujiformia</taxon>
        <taxon>Coccinelloidea</taxon>
        <taxon>Coccinellidae</taxon>
        <taxon>Epilachninae</taxon>
        <taxon>Epilachnini</taxon>
        <taxon>Henosepilachna</taxon>
    </lineage>
</organism>
<evidence type="ECO:0000313" key="1">
    <source>
        <dbReference type="EMBL" id="KAK9879894.1"/>
    </source>
</evidence>
<gene>
    <name evidence="1" type="ORF">WA026_008397</name>
</gene>
<proteinExistence type="predicted"/>
<dbReference type="EMBL" id="JARQZJ010000063">
    <property type="protein sequence ID" value="KAK9879894.1"/>
    <property type="molecule type" value="Genomic_DNA"/>
</dbReference>
<name>A0AAW1UGT5_9CUCU</name>
<reference evidence="1 2" key="1">
    <citation type="submission" date="2023-03" db="EMBL/GenBank/DDBJ databases">
        <title>Genome insight into feeding habits of ladybird beetles.</title>
        <authorList>
            <person name="Li H.-S."/>
            <person name="Huang Y.-H."/>
            <person name="Pang H."/>
        </authorList>
    </citation>
    <scope>NUCLEOTIDE SEQUENCE [LARGE SCALE GENOMIC DNA]</scope>
    <source>
        <strain evidence="1">SYSU_2023b</strain>
        <tissue evidence="1">Whole body</tissue>
    </source>
</reference>
<feature type="non-terminal residue" evidence="1">
    <location>
        <position position="1"/>
    </location>
</feature>
<protein>
    <submittedName>
        <fullName evidence="1">Uncharacterized protein</fullName>
    </submittedName>
</protein>
<sequence>KFAEHDGISPMLQSCFSVELNVSSMISNKSSFALPHYRRETTKPQCTKQSRKRRRRKLMQLQGFGRIPATIMGITRSKFWKRIV</sequence>
<dbReference type="Proteomes" id="UP001431783">
    <property type="component" value="Unassembled WGS sequence"/>
</dbReference>